<organism evidence="1 2">
    <name type="scientific">Cystoisospora suis</name>
    <dbReference type="NCBI Taxonomy" id="483139"/>
    <lineage>
        <taxon>Eukaryota</taxon>
        <taxon>Sar</taxon>
        <taxon>Alveolata</taxon>
        <taxon>Apicomplexa</taxon>
        <taxon>Conoidasida</taxon>
        <taxon>Coccidia</taxon>
        <taxon>Eucoccidiorida</taxon>
        <taxon>Eimeriorina</taxon>
        <taxon>Sarcocystidae</taxon>
        <taxon>Cystoisospora</taxon>
    </lineage>
</organism>
<proteinExistence type="predicted"/>
<protein>
    <submittedName>
        <fullName evidence="1">Uncharacterized protein</fullName>
    </submittedName>
</protein>
<dbReference type="RefSeq" id="XP_067923188.1">
    <property type="nucleotide sequence ID" value="XM_068064833.1"/>
</dbReference>
<evidence type="ECO:0000313" key="1">
    <source>
        <dbReference type="EMBL" id="PHJ21506.1"/>
    </source>
</evidence>
<sequence>MATQYEITGPLELEHSRLLQLLFLCTSFNDSTFSCVPFTVCSLCIN</sequence>
<dbReference type="Proteomes" id="UP000221165">
    <property type="component" value="Unassembled WGS sequence"/>
</dbReference>
<accession>A0A2C6L0S7</accession>
<evidence type="ECO:0000313" key="2">
    <source>
        <dbReference type="Proteomes" id="UP000221165"/>
    </source>
</evidence>
<reference evidence="1 2" key="1">
    <citation type="journal article" date="2017" name="Int. J. Parasitol.">
        <title>The genome of the protozoan parasite Cystoisospora suis and a reverse vaccinology approach to identify vaccine candidates.</title>
        <authorList>
            <person name="Palmieri N."/>
            <person name="Shrestha A."/>
            <person name="Ruttkowski B."/>
            <person name="Beck T."/>
            <person name="Vogl C."/>
            <person name="Tomley F."/>
            <person name="Blake D.P."/>
            <person name="Joachim A."/>
        </authorList>
    </citation>
    <scope>NUCLEOTIDE SEQUENCE [LARGE SCALE GENOMIC DNA]</scope>
    <source>
        <strain evidence="1 2">Wien I</strain>
    </source>
</reference>
<gene>
    <name evidence="1" type="ORF">CSUI_004648</name>
</gene>
<keyword evidence="2" id="KW-1185">Reference proteome</keyword>
<dbReference type="EMBL" id="MIGC01002201">
    <property type="protein sequence ID" value="PHJ21506.1"/>
    <property type="molecule type" value="Genomic_DNA"/>
</dbReference>
<name>A0A2C6L0S7_9APIC</name>
<comment type="caution">
    <text evidence="1">The sequence shown here is derived from an EMBL/GenBank/DDBJ whole genome shotgun (WGS) entry which is preliminary data.</text>
</comment>
<dbReference type="AlphaFoldDB" id="A0A2C6L0S7"/>
<dbReference type="GeneID" id="94428044"/>
<dbReference type="VEuPathDB" id="ToxoDB:CSUI_004648"/>